<proteinExistence type="predicted"/>
<name>A0ABR2EC33_9ROSI</name>
<dbReference type="EMBL" id="JBBPBM010000016">
    <property type="protein sequence ID" value="KAK8557673.1"/>
    <property type="molecule type" value="Genomic_DNA"/>
</dbReference>
<sequence length="161" mass="17973">MRHNVTKMDSDEALVVKGTMIIVVPRRQLTSAKTKEKGKEKESTPKLRATIYVPTMPTDSVTMLTEVIQNQEVILHKLARLESKNITLWQHSNNRDVAIRETLVCLSPKIKPAFPTFPVDLFSRDFSQPASPKVHSSTSSDAIEPILPAVDELAKTTTPPE</sequence>
<evidence type="ECO:0000313" key="1">
    <source>
        <dbReference type="EMBL" id="KAK8557673.1"/>
    </source>
</evidence>
<evidence type="ECO:0000313" key="2">
    <source>
        <dbReference type="Proteomes" id="UP001472677"/>
    </source>
</evidence>
<organism evidence="1 2">
    <name type="scientific">Hibiscus sabdariffa</name>
    <name type="common">roselle</name>
    <dbReference type="NCBI Taxonomy" id="183260"/>
    <lineage>
        <taxon>Eukaryota</taxon>
        <taxon>Viridiplantae</taxon>
        <taxon>Streptophyta</taxon>
        <taxon>Embryophyta</taxon>
        <taxon>Tracheophyta</taxon>
        <taxon>Spermatophyta</taxon>
        <taxon>Magnoliopsida</taxon>
        <taxon>eudicotyledons</taxon>
        <taxon>Gunneridae</taxon>
        <taxon>Pentapetalae</taxon>
        <taxon>rosids</taxon>
        <taxon>malvids</taxon>
        <taxon>Malvales</taxon>
        <taxon>Malvaceae</taxon>
        <taxon>Malvoideae</taxon>
        <taxon>Hibiscus</taxon>
    </lineage>
</organism>
<comment type="caution">
    <text evidence="1">The sequence shown here is derived from an EMBL/GenBank/DDBJ whole genome shotgun (WGS) entry which is preliminary data.</text>
</comment>
<dbReference type="Proteomes" id="UP001472677">
    <property type="component" value="Unassembled WGS sequence"/>
</dbReference>
<reference evidence="1 2" key="1">
    <citation type="journal article" date="2024" name="G3 (Bethesda)">
        <title>Genome assembly of Hibiscus sabdariffa L. provides insights into metabolisms of medicinal natural products.</title>
        <authorList>
            <person name="Kim T."/>
        </authorList>
    </citation>
    <scope>NUCLEOTIDE SEQUENCE [LARGE SCALE GENOMIC DNA]</scope>
    <source>
        <strain evidence="1">TK-2024</strain>
        <tissue evidence="1">Old leaves</tissue>
    </source>
</reference>
<keyword evidence="2" id="KW-1185">Reference proteome</keyword>
<accession>A0ABR2EC33</accession>
<protein>
    <submittedName>
        <fullName evidence="1">Uncharacterized protein</fullName>
    </submittedName>
</protein>
<gene>
    <name evidence="1" type="ORF">V6N12_009902</name>
</gene>